<sequence>MNVVKELFLENESPLQLQCTEFNSELSSQAEVIPSDGPTYRTKGDLQCTSSVDNRAQPVLTVYKLNADQDSVSNEPIGNHKAAETERMSTFPPSFTQLLKNCQPADSEVKPTEPGQDLKTQFMRYLEGTSFKELLATVESVIGELGDEIVL</sequence>
<dbReference type="OrthoDB" id="1864854at2759"/>
<evidence type="ECO:0000313" key="1">
    <source>
        <dbReference type="EMBL" id="PIM99906.1"/>
    </source>
</evidence>
<gene>
    <name evidence="1" type="ORF">CDL12_27595</name>
</gene>
<accession>A0A2G9G3K3</accession>
<organism evidence="1 2">
    <name type="scientific">Handroanthus impetiginosus</name>
    <dbReference type="NCBI Taxonomy" id="429701"/>
    <lineage>
        <taxon>Eukaryota</taxon>
        <taxon>Viridiplantae</taxon>
        <taxon>Streptophyta</taxon>
        <taxon>Embryophyta</taxon>
        <taxon>Tracheophyta</taxon>
        <taxon>Spermatophyta</taxon>
        <taxon>Magnoliopsida</taxon>
        <taxon>eudicotyledons</taxon>
        <taxon>Gunneridae</taxon>
        <taxon>Pentapetalae</taxon>
        <taxon>asterids</taxon>
        <taxon>lamiids</taxon>
        <taxon>Lamiales</taxon>
        <taxon>Bignoniaceae</taxon>
        <taxon>Crescentiina</taxon>
        <taxon>Tabebuia alliance</taxon>
        <taxon>Handroanthus</taxon>
    </lineage>
</organism>
<comment type="caution">
    <text evidence="1">The sequence shown here is derived from an EMBL/GenBank/DDBJ whole genome shotgun (WGS) entry which is preliminary data.</text>
</comment>
<keyword evidence="2" id="KW-1185">Reference proteome</keyword>
<reference evidence="2" key="1">
    <citation type="journal article" date="2018" name="Gigascience">
        <title>Genome assembly of the Pink Ipe (Handroanthus impetiginosus, Bignoniaceae), a highly valued, ecologically keystone Neotropical timber forest tree.</title>
        <authorList>
            <person name="Silva-Junior O.B."/>
            <person name="Grattapaglia D."/>
            <person name="Novaes E."/>
            <person name="Collevatti R.G."/>
        </authorList>
    </citation>
    <scope>NUCLEOTIDE SEQUENCE [LARGE SCALE GENOMIC DNA]</scope>
    <source>
        <strain evidence="2">cv. UFG-1</strain>
    </source>
</reference>
<name>A0A2G9G3K3_9LAMI</name>
<evidence type="ECO:0000313" key="2">
    <source>
        <dbReference type="Proteomes" id="UP000231279"/>
    </source>
</evidence>
<proteinExistence type="predicted"/>
<dbReference type="AlphaFoldDB" id="A0A2G9G3K3"/>
<dbReference type="Proteomes" id="UP000231279">
    <property type="component" value="Unassembled WGS sequence"/>
</dbReference>
<protein>
    <submittedName>
        <fullName evidence="1">Uncharacterized protein</fullName>
    </submittedName>
</protein>
<dbReference type="EMBL" id="NKXS01007290">
    <property type="protein sequence ID" value="PIM99906.1"/>
    <property type="molecule type" value="Genomic_DNA"/>
</dbReference>
<dbReference type="STRING" id="429701.A0A2G9G3K3"/>